<dbReference type="AlphaFoldDB" id="A0A1H6F4Y9"/>
<accession>A0A1H6F4Y9</accession>
<dbReference type="PANTHER" id="PTHR20941">
    <property type="entry name" value="FOLATE SYNTHESIS PROTEINS"/>
    <property type="match status" value="1"/>
</dbReference>
<protein>
    <submittedName>
        <fullName evidence="2">Dihydropteroate synthase</fullName>
        <ecNumber evidence="2">2.5.1.15</ecNumber>
    </submittedName>
</protein>
<name>A0A1H6F4Y9_9GAMM</name>
<reference evidence="2 3" key="1">
    <citation type="submission" date="2016-10" db="EMBL/GenBank/DDBJ databases">
        <authorList>
            <person name="de Groot N.N."/>
        </authorList>
    </citation>
    <scope>NUCLEOTIDE SEQUENCE [LARGE SCALE GENOMIC DNA]</scope>
    <source>
        <strain evidence="2">MBHS1</strain>
    </source>
</reference>
<dbReference type="Pfam" id="PF00809">
    <property type="entry name" value="Pterin_bind"/>
    <property type="match status" value="1"/>
</dbReference>
<dbReference type="InterPro" id="IPR000489">
    <property type="entry name" value="Pterin-binding_dom"/>
</dbReference>
<sequence>MHMQGKPDTMQQSPRYDDVIREVHDFLINRIATCVRAGINHQRIIVDPGFGFGKTLSHNLQLMQNLSALKSLDCPILIGVSRKSMIGTVLDKPVEQRLYGGLALATLAVSQGAAIIRTHDVAATIDAVRMTEAVLKSLDKI</sequence>
<evidence type="ECO:0000313" key="2">
    <source>
        <dbReference type="EMBL" id="SEH05228.1"/>
    </source>
</evidence>
<evidence type="ECO:0000259" key="1">
    <source>
        <dbReference type="PROSITE" id="PS50972"/>
    </source>
</evidence>
<dbReference type="GO" id="GO:0046654">
    <property type="term" value="P:tetrahydrofolate biosynthetic process"/>
    <property type="evidence" value="ECO:0007669"/>
    <property type="project" value="TreeGrafter"/>
</dbReference>
<proteinExistence type="predicted"/>
<gene>
    <name evidence="2" type="primary">folP_2</name>
    <name evidence="2" type="ORF">MBHS_01081</name>
</gene>
<dbReference type="GO" id="GO:0005829">
    <property type="term" value="C:cytosol"/>
    <property type="evidence" value="ECO:0007669"/>
    <property type="project" value="TreeGrafter"/>
</dbReference>
<feature type="domain" description="Pterin-binding" evidence="1">
    <location>
        <begin position="1"/>
        <end position="129"/>
    </location>
</feature>
<dbReference type="PANTHER" id="PTHR20941:SF1">
    <property type="entry name" value="FOLIC ACID SYNTHESIS PROTEIN FOL1"/>
    <property type="match status" value="1"/>
</dbReference>
<dbReference type="InterPro" id="IPR011005">
    <property type="entry name" value="Dihydropteroate_synth-like_sf"/>
</dbReference>
<dbReference type="SUPFAM" id="SSF51717">
    <property type="entry name" value="Dihydropteroate synthetase-like"/>
    <property type="match status" value="1"/>
</dbReference>
<dbReference type="EC" id="2.5.1.15" evidence="2"/>
<evidence type="ECO:0000313" key="3">
    <source>
        <dbReference type="Proteomes" id="UP000236724"/>
    </source>
</evidence>
<dbReference type="PROSITE" id="PS50972">
    <property type="entry name" value="PTERIN_BINDING"/>
    <property type="match status" value="1"/>
</dbReference>
<dbReference type="GO" id="GO:0004156">
    <property type="term" value="F:dihydropteroate synthase activity"/>
    <property type="evidence" value="ECO:0007669"/>
    <property type="project" value="UniProtKB-EC"/>
</dbReference>
<keyword evidence="3" id="KW-1185">Reference proteome</keyword>
<dbReference type="Gene3D" id="3.20.20.20">
    <property type="entry name" value="Dihydropteroate synthase-like"/>
    <property type="match status" value="1"/>
</dbReference>
<dbReference type="Proteomes" id="UP000236724">
    <property type="component" value="Unassembled WGS sequence"/>
</dbReference>
<dbReference type="EMBL" id="FMSV02000175">
    <property type="protein sequence ID" value="SEH05228.1"/>
    <property type="molecule type" value="Genomic_DNA"/>
</dbReference>
<organism evidence="2 3">
    <name type="scientific">Candidatus Venteria ishoeyi</name>
    <dbReference type="NCBI Taxonomy" id="1899563"/>
    <lineage>
        <taxon>Bacteria</taxon>
        <taxon>Pseudomonadati</taxon>
        <taxon>Pseudomonadota</taxon>
        <taxon>Gammaproteobacteria</taxon>
        <taxon>Thiotrichales</taxon>
        <taxon>Thiotrichaceae</taxon>
        <taxon>Venteria</taxon>
    </lineage>
</organism>
<keyword evidence="2" id="KW-0808">Transferase</keyword>
<dbReference type="InterPro" id="IPR045031">
    <property type="entry name" value="DHP_synth-like"/>
</dbReference>